<sequence length="346" mass="39633">MAASREGHYRGVRERPCGRYATEIRDQWKKTRVWLGTFDTPDGAARSLRRAKLQQLKQQQQQQGATIWGQPKAAHQVYPSSLVVFERDYLPLDKRYPRLFISPECSKVTLTGLGIILGFPSILLSEDAGAEQKERPAMTSTEPVKLECATTVWNAKMILMSGLSQNSLEELSSERSYDDRVPHLCNMLRFAVLKKDQYIMAIGGPWDTVDGGDPSVDDSSLVQTVLRYAKDVTQLDLKNCRHWNRFLEAWGIHYDRVGKDGLFSHKEVTVPYVPDLSDCLPSIETWREQWLAHKKAVAERRRLLEFKKEVYCFYKLQTTILACFTFTQQRRQPSVGFLSPVAWPGT</sequence>
<evidence type="ECO:0000259" key="6">
    <source>
        <dbReference type="PROSITE" id="PS51032"/>
    </source>
</evidence>
<dbReference type="Proteomes" id="UP000428333">
    <property type="component" value="Linkage Group LG07"/>
</dbReference>
<dbReference type="InterPro" id="IPR025954">
    <property type="entry name" value="DBC1/CARP1_inactive_NUDIX"/>
</dbReference>
<dbReference type="EMBL" id="QEFC01001822">
    <property type="protein sequence ID" value="KAE9455669.1"/>
    <property type="molecule type" value="Genomic_DNA"/>
</dbReference>
<dbReference type="InterPro" id="IPR025224">
    <property type="entry name" value="CCAR1/CCAR2"/>
</dbReference>
<dbReference type="PANTHER" id="PTHR14304:SF11">
    <property type="entry name" value="SAP DOMAIN-CONTAINING PROTEIN"/>
    <property type="match status" value="1"/>
</dbReference>
<evidence type="ECO:0000256" key="3">
    <source>
        <dbReference type="ARBA" id="ARBA00023125"/>
    </source>
</evidence>
<comment type="caution">
    <text evidence="7">The sequence shown here is derived from an EMBL/GenBank/DDBJ whole genome shotgun (WGS) entry which is preliminary data.</text>
</comment>
<dbReference type="SMART" id="SM00380">
    <property type="entry name" value="AP2"/>
    <property type="match status" value="1"/>
</dbReference>
<dbReference type="OrthoDB" id="21006at2759"/>
<dbReference type="InterPro" id="IPR001471">
    <property type="entry name" value="AP2/ERF_dom"/>
</dbReference>
<keyword evidence="5" id="KW-0539">Nucleus</keyword>
<evidence type="ECO:0000256" key="2">
    <source>
        <dbReference type="ARBA" id="ARBA00023015"/>
    </source>
</evidence>
<dbReference type="InterPro" id="IPR036955">
    <property type="entry name" value="AP2/ERF_dom_sf"/>
</dbReference>
<feature type="domain" description="AP2/ERF" evidence="6">
    <location>
        <begin position="8"/>
        <end position="54"/>
    </location>
</feature>
<keyword evidence="2" id="KW-0805">Transcription regulation</keyword>
<feature type="non-terminal residue" evidence="7">
    <location>
        <position position="1"/>
    </location>
</feature>
<dbReference type="PANTHER" id="PTHR14304">
    <property type="entry name" value="CELL DIVISION CYCLE AND APOPTOSIS REGULATOR PROTEIN"/>
    <property type="match status" value="1"/>
</dbReference>
<evidence type="ECO:0000313" key="8">
    <source>
        <dbReference type="Proteomes" id="UP000428333"/>
    </source>
</evidence>
<reference evidence="7 8" key="1">
    <citation type="journal article" date="2019" name="Genome Biol. Evol.">
        <title>The Rhododendron genome and chromosomal organization provide insight into shared whole-genome duplications across the heath family (Ericaceae).</title>
        <authorList>
            <person name="Soza V.L."/>
            <person name="Lindsley D."/>
            <person name="Waalkes A."/>
            <person name="Ramage E."/>
            <person name="Patwardhan R.P."/>
            <person name="Burton J.N."/>
            <person name="Adey A."/>
            <person name="Kumar A."/>
            <person name="Qiu R."/>
            <person name="Shendure J."/>
            <person name="Hall B."/>
        </authorList>
    </citation>
    <scope>NUCLEOTIDE SEQUENCE [LARGE SCALE GENOMIC DNA]</scope>
    <source>
        <strain evidence="7">RSF 1966-606</strain>
    </source>
</reference>
<proteinExistence type="predicted"/>
<organism evidence="7 8">
    <name type="scientific">Rhododendron williamsianum</name>
    <dbReference type="NCBI Taxonomy" id="262921"/>
    <lineage>
        <taxon>Eukaryota</taxon>
        <taxon>Viridiplantae</taxon>
        <taxon>Streptophyta</taxon>
        <taxon>Embryophyta</taxon>
        <taxon>Tracheophyta</taxon>
        <taxon>Spermatophyta</taxon>
        <taxon>Magnoliopsida</taxon>
        <taxon>eudicotyledons</taxon>
        <taxon>Gunneridae</taxon>
        <taxon>Pentapetalae</taxon>
        <taxon>asterids</taxon>
        <taxon>Ericales</taxon>
        <taxon>Ericaceae</taxon>
        <taxon>Ericoideae</taxon>
        <taxon>Rhodoreae</taxon>
        <taxon>Rhododendron</taxon>
    </lineage>
</organism>
<keyword evidence="3" id="KW-0238">DNA-binding</keyword>
<name>A0A6A4LK09_9ERIC</name>
<keyword evidence="4" id="KW-0804">Transcription</keyword>
<dbReference type="SMART" id="SM01122">
    <property type="entry name" value="DBC1"/>
    <property type="match status" value="1"/>
</dbReference>
<evidence type="ECO:0000256" key="5">
    <source>
        <dbReference type="ARBA" id="ARBA00023242"/>
    </source>
</evidence>
<dbReference type="PROSITE" id="PS51032">
    <property type="entry name" value="AP2_ERF"/>
    <property type="match status" value="1"/>
</dbReference>
<dbReference type="SUPFAM" id="SSF54171">
    <property type="entry name" value="DNA-binding domain"/>
    <property type="match status" value="1"/>
</dbReference>
<evidence type="ECO:0000256" key="1">
    <source>
        <dbReference type="ARBA" id="ARBA00004123"/>
    </source>
</evidence>
<dbReference type="GO" id="GO:0005634">
    <property type="term" value="C:nucleus"/>
    <property type="evidence" value="ECO:0007669"/>
    <property type="project" value="UniProtKB-SubCell"/>
</dbReference>
<dbReference type="GO" id="GO:0003700">
    <property type="term" value="F:DNA-binding transcription factor activity"/>
    <property type="evidence" value="ECO:0007669"/>
    <property type="project" value="InterPro"/>
</dbReference>
<dbReference type="Pfam" id="PF14443">
    <property type="entry name" value="DBC1"/>
    <property type="match status" value="1"/>
</dbReference>
<dbReference type="Gene3D" id="3.30.730.10">
    <property type="entry name" value="AP2/ERF domain"/>
    <property type="match status" value="1"/>
</dbReference>
<protein>
    <recommendedName>
        <fullName evidence="6">AP2/ERF domain-containing protein</fullName>
    </recommendedName>
</protein>
<evidence type="ECO:0000313" key="7">
    <source>
        <dbReference type="EMBL" id="KAE9455669.1"/>
    </source>
</evidence>
<dbReference type="GO" id="GO:0003677">
    <property type="term" value="F:DNA binding"/>
    <property type="evidence" value="ECO:0007669"/>
    <property type="project" value="UniProtKB-KW"/>
</dbReference>
<accession>A0A6A4LK09</accession>
<dbReference type="CDD" id="cd00018">
    <property type="entry name" value="AP2"/>
    <property type="match status" value="1"/>
</dbReference>
<dbReference type="AlphaFoldDB" id="A0A6A4LK09"/>
<gene>
    <name evidence="7" type="ORF">C3L33_12427</name>
</gene>
<keyword evidence="8" id="KW-1185">Reference proteome</keyword>
<comment type="subcellular location">
    <subcellularLocation>
        <location evidence="1">Nucleus</location>
    </subcellularLocation>
</comment>
<dbReference type="PRINTS" id="PR00367">
    <property type="entry name" value="ETHRSPELEMNT"/>
</dbReference>
<evidence type="ECO:0000256" key="4">
    <source>
        <dbReference type="ARBA" id="ARBA00023163"/>
    </source>
</evidence>
<dbReference type="InterPro" id="IPR016177">
    <property type="entry name" value="DNA-bd_dom_sf"/>
</dbReference>